<protein>
    <submittedName>
        <fullName evidence="2">Uncharacterized protein</fullName>
    </submittedName>
</protein>
<organism evidence="2 3">
    <name type="scientific">Globisporangium ultimum (strain ATCC 200006 / CBS 805.95 / DAOM BR144)</name>
    <name type="common">Pythium ultimum</name>
    <dbReference type="NCBI Taxonomy" id="431595"/>
    <lineage>
        <taxon>Eukaryota</taxon>
        <taxon>Sar</taxon>
        <taxon>Stramenopiles</taxon>
        <taxon>Oomycota</taxon>
        <taxon>Peronosporomycetes</taxon>
        <taxon>Pythiales</taxon>
        <taxon>Pythiaceae</taxon>
        <taxon>Globisporangium</taxon>
    </lineage>
</organism>
<reference evidence="2" key="3">
    <citation type="submission" date="2015-02" db="UniProtKB">
        <authorList>
            <consortium name="EnsemblProtists"/>
        </authorList>
    </citation>
    <scope>IDENTIFICATION</scope>
    <source>
        <strain evidence="2">DAOM BR144</strain>
    </source>
</reference>
<feature type="compositionally biased region" description="Basic residues" evidence="1">
    <location>
        <begin position="228"/>
        <end position="237"/>
    </location>
</feature>
<dbReference type="InParanoid" id="K3WRM0"/>
<evidence type="ECO:0000313" key="3">
    <source>
        <dbReference type="Proteomes" id="UP000019132"/>
    </source>
</evidence>
<dbReference type="VEuPathDB" id="FungiDB:PYU1_G007598"/>
<dbReference type="PANTHER" id="PTHR39290:SF6">
    <property type="entry name" value="S-ADENOSYL-L-METHIONINE-DEPENDENT METHYLTRANSFERASES SUPERFAMILY PROTEIN"/>
    <property type="match status" value="1"/>
</dbReference>
<dbReference type="eggNOG" id="ENOG502QWQB">
    <property type="taxonomic scope" value="Eukaryota"/>
</dbReference>
<reference evidence="3" key="2">
    <citation type="submission" date="2010-04" db="EMBL/GenBank/DDBJ databases">
        <authorList>
            <person name="Buell R."/>
            <person name="Hamilton J."/>
            <person name="Hostetler J."/>
        </authorList>
    </citation>
    <scope>NUCLEOTIDE SEQUENCE [LARGE SCALE GENOMIC DNA]</scope>
    <source>
        <strain evidence="3">DAOM:BR144</strain>
    </source>
</reference>
<dbReference type="PANTHER" id="PTHR39290">
    <property type="entry name" value="C3H1-TYPE DOMAIN-CONTAINING PROTEIN-RELATED"/>
    <property type="match status" value="1"/>
</dbReference>
<dbReference type="HOGENOM" id="CLU_1172706_0_0_1"/>
<name>K3WRM0_GLOUD</name>
<evidence type="ECO:0000313" key="2">
    <source>
        <dbReference type="EnsemblProtists" id="PYU1_T007614"/>
    </source>
</evidence>
<dbReference type="EMBL" id="GL376585">
    <property type="status" value="NOT_ANNOTATED_CDS"/>
    <property type="molecule type" value="Genomic_DNA"/>
</dbReference>
<evidence type="ECO:0000256" key="1">
    <source>
        <dbReference type="SAM" id="MobiDB-lite"/>
    </source>
</evidence>
<dbReference type="Proteomes" id="UP000019132">
    <property type="component" value="Unassembled WGS sequence"/>
</dbReference>
<sequence>MEQQQDAHAQHPEVLALTSTSNPYLDFYRTFCATRQHELTAVFDPDVDEKARVEMFDALDVSVAWKYAWAIPDERALRIIKHYGPDLRQHSDCTLFLCYPDDFEDSSESMALQSLYNYSGDTVIHVGELFGQSVCLPGPWGRTSAQEFQVHLASVFHKVLQVPLPSWHSSVDTLTVWKRTKPCMMRGGVYAFIPAEERLDLVEASASTRHLLKENESDDDNLSSKEKSAKRHKRDRS</sequence>
<dbReference type="AlphaFoldDB" id="K3WRM0"/>
<proteinExistence type="predicted"/>
<dbReference type="EnsemblProtists" id="PYU1_T007614">
    <property type="protein sequence ID" value="PYU1_T007614"/>
    <property type="gene ID" value="PYU1_G007598"/>
</dbReference>
<feature type="region of interest" description="Disordered" evidence="1">
    <location>
        <begin position="212"/>
        <end position="237"/>
    </location>
</feature>
<accession>K3WRM0</accession>
<reference evidence="3" key="1">
    <citation type="journal article" date="2010" name="Genome Biol.">
        <title>Genome sequence of the necrotrophic plant pathogen Pythium ultimum reveals original pathogenicity mechanisms and effector repertoire.</title>
        <authorList>
            <person name="Levesque C.A."/>
            <person name="Brouwer H."/>
            <person name="Cano L."/>
            <person name="Hamilton J.P."/>
            <person name="Holt C."/>
            <person name="Huitema E."/>
            <person name="Raffaele S."/>
            <person name="Robideau G.P."/>
            <person name="Thines M."/>
            <person name="Win J."/>
            <person name="Zerillo M.M."/>
            <person name="Beakes G.W."/>
            <person name="Boore J.L."/>
            <person name="Busam D."/>
            <person name="Dumas B."/>
            <person name="Ferriera S."/>
            <person name="Fuerstenberg S.I."/>
            <person name="Gachon C.M."/>
            <person name="Gaulin E."/>
            <person name="Govers F."/>
            <person name="Grenville-Briggs L."/>
            <person name="Horner N."/>
            <person name="Hostetler J."/>
            <person name="Jiang R.H."/>
            <person name="Johnson J."/>
            <person name="Krajaejun T."/>
            <person name="Lin H."/>
            <person name="Meijer H.J."/>
            <person name="Moore B."/>
            <person name="Morris P."/>
            <person name="Phuntmart V."/>
            <person name="Puiu D."/>
            <person name="Shetty J."/>
            <person name="Stajich J.E."/>
            <person name="Tripathy S."/>
            <person name="Wawra S."/>
            <person name="van West P."/>
            <person name="Whitty B.R."/>
            <person name="Coutinho P.M."/>
            <person name="Henrissat B."/>
            <person name="Martin F."/>
            <person name="Thomas P.D."/>
            <person name="Tyler B.M."/>
            <person name="De Vries R.P."/>
            <person name="Kamoun S."/>
            <person name="Yandell M."/>
            <person name="Tisserat N."/>
            <person name="Buell C.R."/>
        </authorList>
    </citation>
    <scope>NUCLEOTIDE SEQUENCE</scope>
    <source>
        <strain evidence="3">DAOM:BR144</strain>
    </source>
</reference>
<keyword evidence="3" id="KW-1185">Reference proteome</keyword>